<gene>
    <name evidence="1" type="ORF">B7707_08980</name>
</gene>
<organism evidence="1 2">
    <name type="scientific">Streptococcus oralis subsp. dentisani</name>
    <dbReference type="NCBI Taxonomy" id="1458253"/>
    <lineage>
        <taxon>Bacteria</taxon>
        <taxon>Bacillati</taxon>
        <taxon>Bacillota</taxon>
        <taxon>Bacilli</taxon>
        <taxon>Lactobacillales</taxon>
        <taxon>Streptococcaceae</taxon>
        <taxon>Streptococcus</taxon>
    </lineage>
</organism>
<proteinExistence type="predicted"/>
<accession>A0A1X1IVL6</accession>
<reference evidence="1 2" key="1">
    <citation type="journal article" date="2016" name="Eur. J. Clin. Microbiol. Infect. Dis.">
        <title>Whole genome sequencing as a tool for phylogenetic analysis of clinical strains of Mitis group streptococci.</title>
        <authorList>
            <person name="Rasmussen L.H."/>
            <person name="Dargis R."/>
            <person name="Hojholt K."/>
            <person name="Christensen J.J."/>
            <person name="Skovgaard O."/>
            <person name="Justesen U.S."/>
            <person name="Rosenvinge F.S."/>
            <person name="Moser C."/>
            <person name="Lukjancenko O."/>
            <person name="Rasmussen S."/>
            <person name="Nielsen X.C."/>
        </authorList>
    </citation>
    <scope>NUCLEOTIDE SEQUENCE [LARGE SCALE GENOMIC DNA]</scope>
    <source>
        <strain evidence="1 2">RH_70047_11</strain>
    </source>
</reference>
<name>A0A1X1IVL6_STROR</name>
<comment type="caution">
    <text evidence="1">The sequence shown here is derived from an EMBL/GenBank/DDBJ whole genome shotgun (WGS) entry which is preliminary data.</text>
</comment>
<dbReference type="AlphaFoldDB" id="A0A1X1IVL6"/>
<evidence type="ECO:0000313" key="2">
    <source>
        <dbReference type="Proteomes" id="UP000193326"/>
    </source>
</evidence>
<sequence length="85" mass="9521">MEKLQSFLSQRACGCWKQAEKAVRLGPSETREEDIILKGVPFIAQPVTGLSETGMRDRRNPIIEVAPRISSSRKLFCVGIFICLL</sequence>
<protein>
    <submittedName>
        <fullName evidence="1">Uncharacterized protein</fullName>
    </submittedName>
</protein>
<dbReference type="EMBL" id="NCUY01000032">
    <property type="protein sequence ID" value="ORO77069.1"/>
    <property type="molecule type" value="Genomic_DNA"/>
</dbReference>
<evidence type="ECO:0000313" key="1">
    <source>
        <dbReference type="EMBL" id="ORO77069.1"/>
    </source>
</evidence>
<dbReference type="Proteomes" id="UP000193326">
    <property type="component" value="Unassembled WGS sequence"/>
</dbReference>